<dbReference type="SUPFAM" id="SSF54060">
    <property type="entry name" value="His-Me finger endonucleases"/>
    <property type="match status" value="1"/>
</dbReference>
<dbReference type="Proteomes" id="UP001597178">
    <property type="component" value="Unassembled WGS sequence"/>
</dbReference>
<protein>
    <submittedName>
        <fullName evidence="3">Endonuclease I family protein</fullName>
    </submittedName>
</protein>
<dbReference type="InterPro" id="IPR007346">
    <property type="entry name" value="Endonuclease-I"/>
</dbReference>
<gene>
    <name evidence="3" type="ORF">ACFQ4A_09910</name>
</gene>
<dbReference type="InterPro" id="IPR044925">
    <property type="entry name" value="His-Me_finger_sf"/>
</dbReference>
<reference evidence="4" key="1">
    <citation type="journal article" date="2019" name="Int. J. Syst. Evol. Microbiol.">
        <title>The Global Catalogue of Microorganisms (GCM) 10K type strain sequencing project: providing services to taxonomists for standard genome sequencing and annotation.</title>
        <authorList>
            <consortium name="The Broad Institute Genomics Platform"/>
            <consortium name="The Broad Institute Genome Sequencing Center for Infectious Disease"/>
            <person name="Wu L."/>
            <person name="Ma J."/>
        </authorList>
    </citation>
    <scope>NUCLEOTIDE SEQUENCE [LARGE SCALE GENOMIC DNA]</scope>
    <source>
        <strain evidence="4">CCUG 54822</strain>
    </source>
</reference>
<comment type="caution">
    <text evidence="3">The sequence shown here is derived from an EMBL/GenBank/DDBJ whole genome shotgun (WGS) entry which is preliminary data.</text>
</comment>
<keyword evidence="1" id="KW-0540">Nuclease</keyword>
<evidence type="ECO:0000313" key="3">
    <source>
        <dbReference type="EMBL" id="MFD1361969.1"/>
    </source>
</evidence>
<evidence type="ECO:0000256" key="2">
    <source>
        <dbReference type="ARBA" id="ARBA00022801"/>
    </source>
</evidence>
<dbReference type="PANTHER" id="PTHR33607">
    <property type="entry name" value="ENDONUCLEASE-1"/>
    <property type="match status" value="1"/>
</dbReference>
<dbReference type="GO" id="GO:0004519">
    <property type="term" value="F:endonuclease activity"/>
    <property type="evidence" value="ECO:0007669"/>
    <property type="project" value="UniProtKB-KW"/>
</dbReference>
<name>A0ABW3ZUN4_9BACI</name>
<accession>A0ABW3ZUN4</accession>
<dbReference type="RefSeq" id="WP_382400050.1">
    <property type="nucleotide sequence ID" value="NZ_JBHTNH010000021.1"/>
</dbReference>
<dbReference type="Pfam" id="PF04231">
    <property type="entry name" value="Endonuclease_1"/>
    <property type="match status" value="1"/>
</dbReference>
<evidence type="ECO:0000256" key="1">
    <source>
        <dbReference type="ARBA" id="ARBA00022722"/>
    </source>
</evidence>
<keyword evidence="3" id="KW-0255">Endonuclease</keyword>
<dbReference type="EMBL" id="JBHTNH010000021">
    <property type="protein sequence ID" value="MFD1361969.1"/>
    <property type="molecule type" value="Genomic_DNA"/>
</dbReference>
<evidence type="ECO:0000313" key="4">
    <source>
        <dbReference type="Proteomes" id="UP001597178"/>
    </source>
</evidence>
<sequence length="300" mass="35620">MILTPGQKESLLPVPTNHDHLQSILNRHYEIKEKIQKDEKDYYDEEQDTQAREHYYRNIDFDNNGDEVISLLEELLKETHTDQVPYDPSEYVYPWVDLRPNGELKSIYSGANRQAEDVIKVDFESSLKRKEMAEKLTQNDGWDQIVRIADEFPYNCEHVIPQSWFNERMPMRGDVHHLFTCDPDCNSLRSNYPYHDFADYKPQAIGSKRVEDACGKAEDGRFEPEYGKGTVARAMLYFLLRYPGEIEQSHKETIDRDLLLEWHQQFSPDLYEKHRNQAIYELQGNRNPFIDYPEEMLRLF</sequence>
<keyword evidence="2" id="KW-0378">Hydrolase</keyword>
<keyword evidence="4" id="KW-1185">Reference proteome</keyword>
<dbReference type="PANTHER" id="PTHR33607:SF2">
    <property type="entry name" value="ENDONUCLEASE-1"/>
    <property type="match status" value="1"/>
</dbReference>
<proteinExistence type="predicted"/>
<organism evidence="3 4">
    <name type="scientific">Lentibacillus salinarum</name>
    <dbReference type="NCBI Taxonomy" id="446820"/>
    <lineage>
        <taxon>Bacteria</taxon>
        <taxon>Bacillati</taxon>
        <taxon>Bacillota</taxon>
        <taxon>Bacilli</taxon>
        <taxon>Bacillales</taxon>
        <taxon>Bacillaceae</taxon>
        <taxon>Lentibacillus</taxon>
    </lineage>
</organism>